<evidence type="ECO:0000256" key="5">
    <source>
        <dbReference type="SAM" id="Phobius"/>
    </source>
</evidence>
<dbReference type="HOGENOM" id="CLU_013841_2_1_1"/>
<feature type="compositionally biased region" description="Basic and acidic residues" evidence="4">
    <location>
        <begin position="601"/>
        <end position="625"/>
    </location>
</feature>
<dbReference type="InterPro" id="IPR021988">
    <property type="entry name" value="BMT1"/>
</dbReference>
<feature type="compositionally biased region" description="Acidic residues" evidence="4">
    <location>
        <begin position="626"/>
        <end position="635"/>
    </location>
</feature>
<sequence>MFMTARHLFDVSQTRLYFSTANVFKMGNKTRFRPYDRKASSTIRFKMFTVFRPDMKTPNSPSLGSQRLGNRRRILRTLLAAILIVTFIRTWTYTSRPRVPPPTYAIDEEASEVAELDYSNFEPLPLTGMLNDGRPGKRTCDELRYDGRLRVQESLYLEDDLVDVARSLADHPIINYPSEYDDVPFEETVSKCWARLAGSSVWLEKYQVFLAVTRVIFFDKGNRAWPIISFLRGQLYDESWNELKNHTIQWHGDEIVFPTVFTIPAPYNVGGGFYGPEDPRIIIEQDVEDAEPVVVFNMIHDLRTVARAMHIFRPFSNVTTILTITGEGERPSSEKNWAPFFHDDRANATNGPKKWPSHHIHFVHGFNPLKVLKCHALNGWCDIVYEQKVSEDLISPHDDPHGRMSGGTNLVPIPIASSPGVHAYVGFPRSHIDFGCKDDAMYRPEMMIMTAHGQQFHINYMSEPIDFGAAALTPDAVTDPCGEGRILIANSVARWDRSSGHDLMTLSFSVADVTVQILQLEGVSRFIEQLPFLRSALQHDMSQDGSVIWNLRWSAVSQDVSACSIEAARNYSIAVSEPLNGKSKAKLREEGELDDEDKDDVLDKTKEREDQKDNKDQDLKGKKEEELTDALFDDDALFETEEEKAFQKDITYLDDPFGHEDKIT</sequence>
<keyword evidence="5" id="KW-1133">Transmembrane helix</keyword>
<keyword evidence="7" id="KW-1185">Reference proteome</keyword>
<evidence type="ECO:0000313" key="7">
    <source>
        <dbReference type="Proteomes" id="UP000053342"/>
    </source>
</evidence>
<organism evidence="6 7">
    <name type="scientific">Exophiala oligosperma</name>
    <dbReference type="NCBI Taxonomy" id="215243"/>
    <lineage>
        <taxon>Eukaryota</taxon>
        <taxon>Fungi</taxon>
        <taxon>Dikarya</taxon>
        <taxon>Ascomycota</taxon>
        <taxon>Pezizomycotina</taxon>
        <taxon>Eurotiomycetes</taxon>
        <taxon>Chaetothyriomycetidae</taxon>
        <taxon>Chaetothyriales</taxon>
        <taxon>Herpotrichiellaceae</taxon>
        <taxon>Exophiala</taxon>
    </lineage>
</organism>
<evidence type="ECO:0000256" key="3">
    <source>
        <dbReference type="ARBA" id="ARBA00022968"/>
    </source>
</evidence>
<keyword evidence="3" id="KW-0735">Signal-anchor</keyword>
<keyword evidence="5" id="KW-0472">Membrane</keyword>
<dbReference type="GO" id="GO:0000030">
    <property type="term" value="F:mannosyltransferase activity"/>
    <property type="evidence" value="ECO:0007669"/>
    <property type="project" value="InterPro"/>
</dbReference>
<feature type="region of interest" description="Disordered" evidence="4">
    <location>
        <begin position="584"/>
        <end position="635"/>
    </location>
</feature>
<feature type="transmembrane region" description="Helical" evidence="5">
    <location>
        <begin position="74"/>
        <end position="93"/>
    </location>
</feature>
<dbReference type="GeneID" id="27361358"/>
<dbReference type="STRING" id="215243.A0A0D2DRE0"/>
<comment type="subcellular location">
    <subcellularLocation>
        <location evidence="1">Membrane</location>
        <topology evidence="1">Single-pass type II membrane protein</topology>
    </subcellularLocation>
</comment>
<dbReference type="OrthoDB" id="3631276at2759"/>
<feature type="compositionally biased region" description="Acidic residues" evidence="4">
    <location>
        <begin position="591"/>
        <end position="600"/>
    </location>
</feature>
<protein>
    <submittedName>
        <fullName evidence="6">Uncharacterized protein</fullName>
    </submittedName>
</protein>
<dbReference type="RefSeq" id="XP_016258525.1">
    <property type="nucleotide sequence ID" value="XM_016410718.1"/>
</dbReference>
<evidence type="ECO:0000256" key="2">
    <source>
        <dbReference type="ARBA" id="ARBA00009486"/>
    </source>
</evidence>
<gene>
    <name evidence="6" type="ORF">PV06_09284</name>
</gene>
<evidence type="ECO:0000256" key="4">
    <source>
        <dbReference type="SAM" id="MobiDB-lite"/>
    </source>
</evidence>
<dbReference type="GO" id="GO:0016020">
    <property type="term" value="C:membrane"/>
    <property type="evidence" value="ECO:0007669"/>
    <property type="project" value="UniProtKB-SubCell"/>
</dbReference>
<dbReference type="VEuPathDB" id="FungiDB:PV06_09284"/>
<keyword evidence="5" id="KW-0812">Transmembrane</keyword>
<evidence type="ECO:0000256" key="1">
    <source>
        <dbReference type="ARBA" id="ARBA00004606"/>
    </source>
</evidence>
<comment type="similarity">
    <text evidence="2">Belongs to the BMT family.</text>
</comment>
<reference evidence="6 7" key="1">
    <citation type="submission" date="2015-01" db="EMBL/GenBank/DDBJ databases">
        <title>The Genome Sequence of Exophiala oligosperma CBS72588.</title>
        <authorList>
            <consortium name="The Broad Institute Genomics Platform"/>
            <person name="Cuomo C."/>
            <person name="de Hoog S."/>
            <person name="Gorbushina A."/>
            <person name="Stielow B."/>
            <person name="Teixiera M."/>
            <person name="Abouelleil A."/>
            <person name="Chapman S.B."/>
            <person name="Priest M."/>
            <person name="Young S.K."/>
            <person name="Wortman J."/>
            <person name="Nusbaum C."/>
            <person name="Birren B."/>
        </authorList>
    </citation>
    <scope>NUCLEOTIDE SEQUENCE [LARGE SCALE GENOMIC DNA]</scope>
    <source>
        <strain evidence="6 7">CBS 72588</strain>
    </source>
</reference>
<name>A0A0D2DRE0_9EURO</name>
<accession>A0A0D2DRE0</accession>
<evidence type="ECO:0000313" key="6">
    <source>
        <dbReference type="EMBL" id="KIW38309.1"/>
    </source>
</evidence>
<dbReference type="Pfam" id="PF12141">
    <property type="entry name" value="BMT"/>
    <property type="match status" value="2"/>
</dbReference>
<dbReference type="AlphaFoldDB" id="A0A0D2DRE0"/>
<dbReference type="EMBL" id="KN847341">
    <property type="protein sequence ID" value="KIW38309.1"/>
    <property type="molecule type" value="Genomic_DNA"/>
</dbReference>
<dbReference type="Proteomes" id="UP000053342">
    <property type="component" value="Unassembled WGS sequence"/>
</dbReference>
<proteinExistence type="inferred from homology"/>